<feature type="region of interest" description="Disordered" evidence="6">
    <location>
        <begin position="300"/>
        <end position="387"/>
    </location>
</feature>
<dbReference type="InterPro" id="IPR043203">
    <property type="entry name" value="VGCC_Ca_Na"/>
</dbReference>
<feature type="region of interest" description="Disordered" evidence="6">
    <location>
        <begin position="1376"/>
        <end position="1409"/>
    </location>
</feature>
<feature type="region of interest" description="Disordered" evidence="6">
    <location>
        <begin position="219"/>
        <end position="288"/>
    </location>
</feature>
<feature type="region of interest" description="Disordered" evidence="6">
    <location>
        <begin position="982"/>
        <end position="1069"/>
    </location>
</feature>
<feature type="compositionally biased region" description="Low complexity" evidence="6">
    <location>
        <begin position="1989"/>
        <end position="2003"/>
    </location>
</feature>
<evidence type="ECO:0000259" key="8">
    <source>
        <dbReference type="Pfam" id="PF00520"/>
    </source>
</evidence>
<feature type="region of interest" description="Disordered" evidence="6">
    <location>
        <begin position="822"/>
        <end position="877"/>
    </location>
</feature>
<keyword evidence="2 7" id="KW-0812">Transmembrane</keyword>
<protein>
    <recommendedName>
        <fullName evidence="8">Ion transport domain-containing protein</fullName>
    </recommendedName>
</protein>
<dbReference type="InterPro" id="IPR005821">
    <property type="entry name" value="Ion_trans_dom"/>
</dbReference>
<feature type="coiled-coil region" evidence="5">
    <location>
        <begin position="113"/>
        <end position="140"/>
    </location>
</feature>
<dbReference type="InterPro" id="IPR027359">
    <property type="entry name" value="Volt_channel_dom_sf"/>
</dbReference>
<evidence type="ECO:0000256" key="7">
    <source>
        <dbReference type="SAM" id="Phobius"/>
    </source>
</evidence>
<proteinExistence type="predicted"/>
<feature type="transmembrane region" description="Helical" evidence="7">
    <location>
        <begin position="1634"/>
        <end position="1656"/>
    </location>
</feature>
<dbReference type="Pfam" id="PF00520">
    <property type="entry name" value="Ion_trans"/>
    <property type="match status" value="1"/>
</dbReference>
<feature type="compositionally biased region" description="Polar residues" evidence="6">
    <location>
        <begin position="1137"/>
        <end position="1152"/>
    </location>
</feature>
<evidence type="ECO:0000256" key="6">
    <source>
        <dbReference type="SAM" id="MobiDB-lite"/>
    </source>
</evidence>
<reference evidence="9" key="1">
    <citation type="submission" date="2014-11" db="EMBL/GenBank/DDBJ databases">
        <authorList>
            <person name="Otto D Thomas"/>
            <person name="Naeem Raeece"/>
        </authorList>
    </citation>
    <scope>NUCLEOTIDE SEQUENCE</scope>
</reference>
<feature type="compositionally biased region" description="Polar residues" evidence="6">
    <location>
        <begin position="1040"/>
        <end position="1052"/>
    </location>
</feature>
<feature type="domain" description="Ion transport" evidence="8">
    <location>
        <begin position="1533"/>
        <end position="1740"/>
    </location>
</feature>
<keyword evidence="4 7" id="KW-0472">Membrane</keyword>
<name>A0A0G4H1H7_9ALVE</name>
<dbReference type="SUPFAM" id="SSF81324">
    <property type="entry name" value="Voltage-gated potassium channels"/>
    <property type="match status" value="1"/>
</dbReference>
<keyword evidence="5" id="KW-0175">Coiled coil</keyword>
<evidence type="ECO:0000313" key="9">
    <source>
        <dbReference type="EMBL" id="CEM37326.1"/>
    </source>
</evidence>
<dbReference type="PANTHER" id="PTHR10037">
    <property type="entry name" value="VOLTAGE-GATED CATION CHANNEL CALCIUM AND SODIUM"/>
    <property type="match status" value="1"/>
</dbReference>
<organism evidence="9">
    <name type="scientific">Chromera velia CCMP2878</name>
    <dbReference type="NCBI Taxonomy" id="1169474"/>
    <lineage>
        <taxon>Eukaryota</taxon>
        <taxon>Sar</taxon>
        <taxon>Alveolata</taxon>
        <taxon>Colpodellida</taxon>
        <taxon>Chromeraceae</taxon>
        <taxon>Chromera</taxon>
    </lineage>
</organism>
<feature type="compositionally biased region" description="Basic residues" evidence="6">
    <location>
        <begin position="239"/>
        <end position="248"/>
    </location>
</feature>
<feature type="region of interest" description="Disordered" evidence="6">
    <location>
        <begin position="1107"/>
        <end position="1204"/>
    </location>
</feature>
<feature type="transmembrane region" description="Helical" evidence="7">
    <location>
        <begin position="1531"/>
        <end position="1551"/>
    </location>
</feature>
<feature type="compositionally biased region" description="Basic and acidic residues" evidence="6">
    <location>
        <begin position="347"/>
        <end position="379"/>
    </location>
</feature>
<feature type="region of interest" description="Disordered" evidence="6">
    <location>
        <begin position="1882"/>
        <end position="2044"/>
    </location>
</feature>
<dbReference type="VEuPathDB" id="CryptoDB:Cvel_24265"/>
<dbReference type="GO" id="GO:0001518">
    <property type="term" value="C:voltage-gated sodium channel complex"/>
    <property type="evidence" value="ECO:0007669"/>
    <property type="project" value="TreeGrafter"/>
</dbReference>
<feature type="compositionally biased region" description="Acidic residues" evidence="6">
    <location>
        <begin position="932"/>
        <end position="943"/>
    </location>
</feature>
<dbReference type="Gene3D" id="1.10.287.70">
    <property type="match status" value="1"/>
</dbReference>
<evidence type="ECO:0000256" key="4">
    <source>
        <dbReference type="ARBA" id="ARBA00023136"/>
    </source>
</evidence>
<dbReference type="Gene3D" id="1.20.120.350">
    <property type="entry name" value="Voltage-gated potassium channels. Chain C"/>
    <property type="match status" value="1"/>
</dbReference>
<feature type="transmembrane region" description="Helical" evidence="7">
    <location>
        <begin position="1708"/>
        <end position="1731"/>
    </location>
</feature>
<comment type="subcellular location">
    <subcellularLocation>
        <location evidence="1">Membrane</location>
        <topology evidence="1">Multi-pass membrane protein</topology>
    </subcellularLocation>
</comment>
<sequence length="2044" mass="224501">MTVSHREREKKGDQGGGGGLEGRGRLGSPSPSNTDAQKLEKTSADGLSPALSPPICCALFHFHTAEGSLRKKLPDKKKYVPYGEERRPSVLWAQKYSDVFARNPEYVETLINFKNSERLRKEMEQNLEDEKLNRRAAELRAGSAAGLQNEDFRSTVKNDYEAFQFRNRIRKAESNLDYVKVQMETIFALQKAVNQQVKSECQDIHTRLQVSKRLFDPNEYLKPAGRRTLQKRTEPGPLFRRKKKKQQKKGQQTNEAGEDDAASSKATAGVQSREPEGEKGSPLNLQLPGKIPQVMLSERVPAPPEESGGERSSRRPGRSPPEAPWRMWKRQCSSSPANRKLRATEQMTKRETPKQSNDKDRGAEKETEGEKEEKDHDGLEEWSVGDDSLDIPIELLEQTDPRSLPTAPPPLSEDETGVIQKVLWRRTSIAARAASAPPLLTRDMRRDRFLKALKGLLSSRPEHVVSKAEAASTAREGVRRKHYEATYHQRPEVVARRWNLHAWLLKNLWMQHKHDEVIRKEPHAVFSRLYRVWTANDEPGREQLKEETKQMEAQRIKETWKDFSRKVFVYRRVYNLPVIRALAPDELWGLESYLKDLDALAERKKREKQWREMMRKKGRLKTQVDREAQVDAQGIRDKTMPGARKAREAAAAVMEDRAFRGDEKDWKLSVDQRRDEEAVLALGRVVEQEAQADWDRYQGNLLSVERRSAVHRLILLDGRGSVSVQCLIDVEAPKQTAAVGVSGIFWGGESGAVGASLAACASGSATLGGALTGPTAPLPLAFSAASLNQGGGGAGLLNSTLTAKRKLKGRAATRASFAEDVDQTCGGKGQGGKSSSRRSSLRRQGSSPLKASALSPTTPDRRLMHSPTAESGLSVPANQEEALQLWEEYKRSCPLRAPKSTPAETRLLKSFTKTFKRMATSFTVGDKSSLFLDDEDEHEEGEDGGTSVSPDPLGATNLTFAFGASPSAVYETDSPSLDVSVLSPGMFTNRKPPTGSSGRAGGKTTPGSITKRVTAFFAATGGNEGTPPLTPSKRREQTLRSRPSMSNVSVGAQKSKKRERAEAGVPLRGSRMPKCMGKCGTAASLGAGHTCSMGALSKSTVRELGEGGQAAGGLKRSMTARTFRRGRSSRSVASSATNHSDSLTQCAKTLRSTAGRGRESKLRAQIRTARQSTRGGGSISSAKKHTHEAGTSEAGGLSVDGEGSYIIPPSASGLTAVSLTETHRSQTVPTPLQEDPGNALVKKILGPHAKKSRGLTCLFAEIANGKQHPSYKEMEVPQNVIGCYLAEKVRIRRDFTPPPRPLTEQELFNPGEGPGAQAESLRDVQKFITEKLQEGEQWVKDQKQATKLSTNNVLMQCQPERRHRHVTAHERWRLHVDTKRKGSKDEAKQKAGGGDMQSEGDGMTDQQNSSVPAGIFVADEETLQRLEERKFRAAFDREMARLDGVEAAEDIRRVHARRPPTSIMVITGRAAAQAGATAAMGDRTTGIAPVPQQTQGTNLNSKIQSKLVRKSTTWAPPDEHGRRWLHNFTTAIWYDVALGCLVFVNAVFIALRADYPETDAYQIIDDFIFVPLFTIEFLVKFYADRMRYFRDSWNVLDLAVLIICWVSIILEEVADEEASDSVLDALRVLRVIRLIRALLWVFILILVFIFAAAIFVTEMYQDHRGNETIEEYFATVPKSMFTLFQIMTLESWSNGIVRPAEKVAPGLVIFYIVFLVLITFGLLNVLTAVFVETSVQQAKEDEDAARAELEASKKRTLETLQLVLQKADTDHSGSVGVSVGGSITKSEFTKVLTRPDVQGKLVRFDIDPDEVDVLFQIEFLKRDVAFSRAALEEIANVVLQDPKAKARLHNIDAVWAAGRRGSGGGRRRSGSASDLLGVAEAPYVERDVSEDNEAKKHDSARGDSPKQPLSTALRGASMGHMDGEGQGGGEGGERSKDLLEISTRFRDKSSSVTIPPAEQGEGMARHEGSPQNLQRGSEKIDTSASPGVASEGAAEALSSSPSGVARGETGVKAALDLSQASGVKRSGATEKVGDSDSPESPPGI</sequence>
<accession>A0A0G4H1H7</accession>
<evidence type="ECO:0000256" key="3">
    <source>
        <dbReference type="ARBA" id="ARBA00022989"/>
    </source>
</evidence>
<feature type="compositionally biased region" description="Basic and acidic residues" evidence="6">
    <location>
        <begin position="1931"/>
        <end position="1949"/>
    </location>
</feature>
<evidence type="ECO:0000256" key="1">
    <source>
        <dbReference type="ARBA" id="ARBA00004141"/>
    </source>
</evidence>
<feature type="region of interest" description="Disordered" evidence="6">
    <location>
        <begin position="930"/>
        <end position="952"/>
    </location>
</feature>
<feature type="compositionally biased region" description="Basic and acidic residues" evidence="6">
    <location>
        <begin position="1883"/>
        <end position="1904"/>
    </location>
</feature>
<evidence type="ECO:0000256" key="2">
    <source>
        <dbReference type="ARBA" id="ARBA00022692"/>
    </source>
</evidence>
<feature type="compositionally biased region" description="Basic and acidic residues" evidence="6">
    <location>
        <begin position="1376"/>
        <end position="1389"/>
    </location>
</feature>
<feature type="compositionally biased region" description="Basic and acidic residues" evidence="6">
    <location>
        <begin position="1"/>
        <end position="13"/>
    </location>
</feature>
<feature type="region of interest" description="Disordered" evidence="6">
    <location>
        <begin position="1"/>
        <end position="47"/>
    </location>
</feature>
<dbReference type="EMBL" id="CDMZ01001768">
    <property type="protein sequence ID" value="CEM37326.1"/>
    <property type="molecule type" value="Genomic_DNA"/>
</dbReference>
<dbReference type="PANTHER" id="PTHR10037:SF62">
    <property type="entry name" value="SODIUM CHANNEL PROTEIN 60E"/>
    <property type="match status" value="1"/>
</dbReference>
<evidence type="ECO:0000256" key="5">
    <source>
        <dbReference type="SAM" id="Coils"/>
    </source>
</evidence>
<gene>
    <name evidence="9" type="ORF">Cvel_24265</name>
</gene>
<keyword evidence="3 7" id="KW-1133">Transmembrane helix</keyword>
<dbReference type="GO" id="GO:0005248">
    <property type="term" value="F:voltage-gated sodium channel activity"/>
    <property type="evidence" value="ECO:0007669"/>
    <property type="project" value="TreeGrafter"/>
</dbReference>
<feature type="transmembrane region" description="Helical" evidence="7">
    <location>
        <begin position="1595"/>
        <end position="1614"/>
    </location>
</feature>